<gene>
    <name evidence="4" type="ORF">NMOB1V02_LOCUS1712</name>
</gene>
<dbReference type="Pfam" id="PF00982">
    <property type="entry name" value="Glyco_transf_20"/>
    <property type="match status" value="1"/>
</dbReference>
<sequence length="871" mass="97943">MSEESQMLNFPPKFRGDLGRRYSSDLGRRGSLPFQKHVKPKFPPTVVVSNRLPFVLKRGPNGNWQRHSSAGGLVTAVAPVVADSGGLWVGWSGLFGKEAEEPIPEADPEDNTPTAGITSAQIFPVSLERDEFEYYYNGCCNGTFWPLFHSMPDRAAFKHEHYDAYVEVNNKFAEKVMSAVRLLKQRSDEDEEILVWIHDYHLMLAPSMIRELAEAEDIHIKLGFFLHIPFPPWDIFRIFPRSADILLGLLGCGMLGFHVEDYCKNFVDCCRRLLGCRVDSTHLLVEHGFRTVRVRPLPIGIPFKRFEQLALEAPRVMGGTQKVVLGVDRLDYTKGIVERVKAFELLFEKYPKYIGQVSLLQVAVPSRTDVKEYQDLKNELDQLIGRINGKFSSPSWSPIRYIFGSISQSQLAAFYRDSAVALVTPLRDGMNLVAKEYVACQVHDPGVLILSPFAGAGETMHEALTCNPYEKEDVCDALDRALSMSEDERVMRMMHLRRREEVNNVDFWLYSFLRGMELHNLEPTDDDGSDPLFMRSSNITPLIVDDFDYLTDFVGPERTLALLLDYDGTLAPIAPRPDLALLPPETKKVLERLSRLKDVFIAIITGRNVDDIKRLINLEGITYVGNDGLDIIYPDGQMYSYPVEDAQKEELKTIKEKLELLCPDGAYLEDKGPVVTLHYRLAPKSSHQKLIKEASQVIRDAGFLCVPAHCALEARPPVSWDKGTAVLHVLRAAFGMEWNSDLSVIFVGDDTIDEDAMRALKGMAVTYRIAASLVKTAADYRLPGPDSVLTLLKWAERHMGERKPAMSAEQYGSIKQHMIVHKEMRSVGPLRLINPGSSSSPPSSPRVVVGTPKRSPMFTSMPRNWSAGALE</sequence>
<comment type="similarity">
    <text evidence="2">In the C-terminal section; belongs to the trehalose phosphatase family.</text>
</comment>
<dbReference type="GO" id="GO:0005992">
    <property type="term" value="P:trehalose biosynthetic process"/>
    <property type="evidence" value="ECO:0007669"/>
    <property type="project" value="InterPro"/>
</dbReference>
<dbReference type="OrthoDB" id="755951at2759"/>
<dbReference type="FunFam" id="3.40.50.2000:FF:000150">
    <property type="entry name" value="Trehalose-6-phosphate synthase"/>
    <property type="match status" value="1"/>
</dbReference>
<accession>A0A7R9BGJ3</accession>
<dbReference type="SUPFAM" id="SSF56784">
    <property type="entry name" value="HAD-like"/>
    <property type="match status" value="1"/>
</dbReference>
<evidence type="ECO:0000256" key="2">
    <source>
        <dbReference type="ARBA" id="ARBA00006330"/>
    </source>
</evidence>
<dbReference type="GO" id="GO:0004805">
    <property type="term" value="F:trehalose-phosphatase activity"/>
    <property type="evidence" value="ECO:0007669"/>
    <property type="project" value="TreeGrafter"/>
</dbReference>
<evidence type="ECO:0000256" key="1">
    <source>
        <dbReference type="ARBA" id="ARBA00005409"/>
    </source>
</evidence>
<dbReference type="PANTHER" id="PTHR10788">
    <property type="entry name" value="TREHALOSE-6-PHOSPHATE SYNTHASE"/>
    <property type="match status" value="1"/>
</dbReference>
<dbReference type="AlphaFoldDB" id="A0A7R9BGJ3"/>
<comment type="similarity">
    <text evidence="1">In the N-terminal section; belongs to the glycosyltransferase 20 family.</text>
</comment>
<evidence type="ECO:0008006" key="6">
    <source>
        <dbReference type="Google" id="ProtNLM"/>
    </source>
</evidence>
<dbReference type="PANTHER" id="PTHR10788:SF106">
    <property type="entry name" value="BCDNA.GH08860"/>
    <property type="match status" value="1"/>
</dbReference>
<dbReference type="NCBIfam" id="TIGR00685">
    <property type="entry name" value="T6PP"/>
    <property type="match status" value="1"/>
</dbReference>
<dbReference type="Pfam" id="PF02358">
    <property type="entry name" value="Trehalose_PPase"/>
    <property type="match status" value="1"/>
</dbReference>
<dbReference type="Gene3D" id="3.30.70.1020">
    <property type="entry name" value="Trehalose-6-phosphate phosphatase related protein, domain 2"/>
    <property type="match status" value="1"/>
</dbReference>
<dbReference type="GO" id="GO:0003825">
    <property type="term" value="F:alpha,alpha-trehalose-phosphate synthase (UDP-forming) activity"/>
    <property type="evidence" value="ECO:0007669"/>
    <property type="project" value="TreeGrafter"/>
</dbReference>
<organism evidence="4">
    <name type="scientific">Notodromas monacha</name>
    <dbReference type="NCBI Taxonomy" id="399045"/>
    <lineage>
        <taxon>Eukaryota</taxon>
        <taxon>Metazoa</taxon>
        <taxon>Ecdysozoa</taxon>
        <taxon>Arthropoda</taxon>
        <taxon>Crustacea</taxon>
        <taxon>Oligostraca</taxon>
        <taxon>Ostracoda</taxon>
        <taxon>Podocopa</taxon>
        <taxon>Podocopida</taxon>
        <taxon>Cypridocopina</taxon>
        <taxon>Cypridoidea</taxon>
        <taxon>Cyprididae</taxon>
        <taxon>Notodromas</taxon>
    </lineage>
</organism>
<dbReference type="SUPFAM" id="SSF53756">
    <property type="entry name" value="UDP-Glycosyltransferase/glycogen phosphorylase"/>
    <property type="match status" value="1"/>
</dbReference>
<name>A0A7R9BGJ3_9CRUS</name>
<dbReference type="EMBL" id="OA882216">
    <property type="protein sequence ID" value="CAD7273843.1"/>
    <property type="molecule type" value="Genomic_DNA"/>
</dbReference>
<evidence type="ECO:0000313" key="5">
    <source>
        <dbReference type="Proteomes" id="UP000678499"/>
    </source>
</evidence>
<dbReference type="Gene3D" id="3.40.50.2000">
    <property type="entry name" value="Glycogen Phosphorylase B"/>
    <property type="match status" value="2"/>
</dbReference>
<dbReference type="InterPro" id="IPR003337">
    <property type="entry name" value="Trehalose_PPase"/>
</dbReference>
<keyword evidence="5" id="KW-1185">Reference proteome</keyword>
<dbReference type="GO" id="GO:0005829">
    <property type="term" value="C:cytosol"/>
    <property type="evidence" value="ECO:0007669"/>
    <property type="project" value="TreeGrafter"/>
</dbReference>
<dbReference type="Proteomes" id="UP000678499">
    <property type="component" value="Unassembled WGS sequence"/>
</dbReference>
<dbReference type="Gene3D" id="3.40.50.1000">
    <property type="entry name" value="HAD superfamily/HAD-like"/>
    <property type="match status" value="1"/>
</dbReference>
<proteinExistence type="inferred from homology"/>
<dbReference type="CDD" id="cd03788">
    <property type="entry name" value="GT20_TPS"/>
    <property type="match status" value="1"/>
</dbReference>
<dbReference type="InterPro" id="IPR006379">
    <property type="entry name" value="HAD-SF_hydro_IIB"/>
</dbReference>
<dbReference type="InterPro" id="IPR023214">
    <property type="entry name" value="HAD_sf"/>
</dbReference>
<dbReference type="EMBL" id="CAJPEX010000179">
    <property type="protein sequence ID" value="CAG0913995.1"/>
    <property type="molecule type" value="Genomic_DNA"/>
</dbReference>
<dbReference type="NCBIfam" id="TIGR01484">
    <property type="entry name" value="HAD-SF-IIB"/>
    <property type="match status" value="1"/>
</dbReference>
<dbReference type="CDD" id="cd01627">
    <property type="entry name" value="HAD_TPP"/>
    <property type="match status" value="1"/>
</dbReference>
<protein>
    <recommendedName>
        <fullName evidence="6">Trehalose-6-phosphate synthase</fullName>
    </recommendedName>
</protein>
<reference evidence="4" key="1">
    <citation type="submission" date="2020-11" db="EMBL/GenBank/DDBJ databases">
        <authorList>
            <person name="Tran Van P."/>
        </authorList>
    </citation>
    <scope>NUCLEOTIDE SEQUENCE</scope>
</reference>
<evidence type="ECO:0000313" key="4">
    <source>
        <dbReference type="EMBL" id="CAD7273843.1"/>
    </source>
</evidence>
<evidence type="ECO:0000256" key="3">
    <source>
        <dbReference type="SAM" id="MobiDB-lite"/>
    </source>
</evidence>
<dbReference type="FunFam" id="3.40.50.2000:FF:000113">
    <property type="entry name" value="Alpha,alpha-trehalose-phosphate synthase"/>
    <property type="match status" value="1"/>
</dbReference>
<feature type="region of interest" description="Disordered" evidence="3">
    <location>
        <begin position="832"/>
        <end position="871"/>
    </location>
</feature>
<dbReference type="InterPro" id="IPR001830">
    <property type="entry name" value="Glyco_trans_20"/>
</dbReference>
<feature type="region of interest" description="Disordered" evidence="3">
    <location>
        <begin position="1"/>
        <end position="22"/>
    </location>
</feature>
<dbReference type="InterPro" id="IPR036412">
    <property type="entry name" value="HAD-like_sf"/>
</dbReference>